<gene>
    <name evidence="1" type="ORF">AWH48_00660</name>
</gene>
<reference evidence="1 2" key="1">
    <citation type="submission" date="2016-01" db="EMBL/GenBank/DDBJ databases">
        <title>Investigation of taxonomic status of Bacillus aminovorans.</title>
        <authorList>
            <person name="Verma A."/>
            <person name="Pal Y."/>
            <person name="Krishnamurthi S."/>
        </authorList>
    </citation>
    <scope>NUCLEOTIDE SEQUENCE [LARGE SCALE GENOMIC DNA]</scope>
    <source>
        <strain evidence="1 2">DSM 4337</strain>
    </source>
</reference>
<protein>
    <submittedName>
        <fullName evidence="1">Uncharacterized protein</fullName>
    </submittedName>
</protein>
<proteinExistence type="predicted"/>
<dbReference type="EMBL" id="LQWZ01000001">
    <property type="protein sequence ID" value="OAH59649.1"/>
    <property type="molecule type" value="Genomic_DNA"/>
</dbReference>
<evidence type="ECO:0000313" key="2">
    <source>
        <dbReference type="Proteomes" id="UP000077271"/>
    </source>
</evidence>
<dbReference type="AlphaFoldDB" id="A0A177L1W3"/>
<accession>A0A177L1W3</accession>
<evidence type="ECO:0000313" key="1">
    <source>
        <dbReference type="EMBL" id="OAH59649.1"/>
    </source>
</evidence>
<organism evidence="1 2">
    <name type="scientific">Domibacillus aminovorans</name>
    <dbReference type="NCBI Taxonomy" id="29332"/>
    <lineage>
        <taxon>Bacteria</taxon>
        <taxon>Bacillati</taxon>
        <taxon>Bacillota</taxon>
        <taxon>Bacilli</taxon>
        <taxon>Bacillales</taxon>
        <taxon>Bacillaceae</taxon>
        <taxon>Domibacillus</taxon>
    </lineage>
</organism>
<comment type="caution">
    <text evidence="1">The sequence shown here is derived from an EMBL/GenBank/DDBJ whole genome shotgun (WGS) entry which is preliminary data.</text>
</comment>
<sequence length="72" mass="8217">MGGDLGEIDAFTVATEDKAVLVSRRAIRSLSQFRAEALADLRKKMSHCQKGSNQWKKYRQARILIRSPIRLE</sequence>
<name>A0A177L1W3_9BACI</name>
<dbReference type="Proteomes" id="UP000077271">
    <property type="component" value="Unassembled WGS sequence"/>
</dbReference>